<reference evidence="2" key="1">
    <citation type="submission" date="2022-02" db="EMBL/GenBank/DDBJ databases">
        <authorList>
            <person name="King R."/>
        </authorList>
    </citation>
    <scope>NUCLEOTIDE SEQUENCE</scope>
</reference>
<evidence type="ECO:0000259" key="1">
    <source>
        <dbReference type="Pfam" id="PF12248"/>
    </source>
</evidence>
<reference evidence="2" key="2">
    <citation type="submission" date="2022-10" db="EMBL/GenBank/DDBJ databases">
        <authorList>
            <consortium name="ENA_rothamsted_submissions"/>
            <consortium name="culmorum"/>
            <person name="King R."/>
        </authorList>
    </citation>
    <scope>NUCLEOTIDE SEQUENCE</scope>
</reference>
<dbReference type="Pfam" id="PF11901">
    <property type="entry name" value="DM9"/>
    <property type="match status" value="1"/>
</dbReference>
<dbReference type="SMART" id="SM00696">
    <property type="entry name" value="DM9"/>
    <property type="match status" value="2"/>
</dbReference>
<sequence>MATEITTVDSQDYKFNPLNFGSLHFTVKASNDAHIALTATAENKPPKYEIFLGGWGNTKSSIRKNNEEPDKVIVDTPKLLNGGEARGFWIKWGGGFIGVGKQGEEKPFMSWQDDESLNVLFYGVRSGWGATGVWTIEAPPAASPGWNLDGPSSGPVQWIHASNGQIPPNALPGGFDATNEQLYVARAEHNGALIPGKLVPSHGVVYIPWGGVENPKENYEVLCNCNGTWVKANNGEIPVGALSSGHSEDGEPLFVGRGEHNGSLTVGKENQNNTKPEKTNKIMAQHYLCLHCKDSSYIETLIQSLKSSLEKESDDHDVFGAYVAMEMRNLKTTDAQTKLRGEIRDCISRFVREDLSNHLKDGLKMDTVSGEKKKDSWELIN</sequence>
<keyword evidence="3" id="KW-1185">Reference proteome</keyword>
<feature type="domain" description="Farnesoic acid O-methyl transferase" evidence="1">
    <location>
        <begin position="11"/>
        <end position="139"/>
    </location>
</feature>
<dbReference type="Proteomes" id="UP001154329">
    <property type="component" value="Chromosome 1"/>
</dbReference>
<organism evidence="2 3">
    <name type="scientific">Aphis gossypii</name>
    <name type="common">Cotton aphid</name>
    <dbReference type="NCBI Taxonomy" id="80765"/>
    <lineage>
        <taxon>Eukaryota</taxon>
        <taxon>Metazoa</taxon>
        <taxon>Ecdysozoa</taxon>
        <taxon>Arthropoda</taxon>
        <taxon>Hexapoda</taxon>
        <taxon>Insecta</taxon>
        <taxon>Pterygota</taxon>
        <taxon>Neoptera</taxon>
        <taxon>Paraneoptera</taxon>
        <taxon>Hemiptera</taxon>
        <taxon>Sternorrhyncha</taxon>
        <taxon>Aphidomorpha</taxon>
        <taxon>Aphidoidea</taxon>
        <taxon>Aphididae</taxon>
        <taxon>Aphidini</taxon>
        <taxon>Aphis</taxon>
        <taxon>Aphis</taxon>
    </lineage>
</organism>
<dbReference type="AlphaFoldDB" id="A0A9P0IQ19"/>
<accession>A0A9P0IQ19</accession>
<evidence type="ECO:0000313" key="2">
    <source>
        <dbReference type="EMBL" id="CAH1711350.1"/>
    </source>
</evidence>
<evidence type="ECO:0000313" key="3">
    <source>
        <dbReference type="Proteomes" id="UP001154329"/>
    </source>
</evidence>
<dbReference type="PANTHER" id="PTHR31649">
    <property type="entry name" value="AGAP009604-PA"/>
    <property type="match status" value="1"/>
</dbReference>
<dbReference type="EMBL" id="OU899034">
    <property type="protein sequence ID" value="CAH1711350.1"/>
    <property type="molecule type" value="Genomic_DNA"/>
</dbReference>
<gene>
    <name evidence="2" type="ORF">APHIGO_LOCUS1556</name>
</gene>
<name>A0A9P0IQ19_APHGO</name>
<dbReference type="InterPro" id="IPR022041">
    <property type="entry name" value="Methyltransf_FA"/>
</dbReference>
<protein>
    <recommendedName>
        <fullName evidence="1">Farnesoic acid O-methyl transferase domain-containing protein</fullName>
    </recommendedName>
</protein>
<dbReference type="Pfam" id="PF12248">
    <property type="entry name" value="Methyltransf_FA"/>
    <property type="match status" value="1"/>
</dbReference>
<dbReference type="InterPro" id="IPR006616">
    <property type="entry name" value="DM9_repeat"/>
</dbReference>
<proteinExistence type="predicted"/>
<dbReference type="PANTHER" id="PTHR31649:SF1">
    <property type="entry name" value="FARNESOIC ACID O-METHYL TRANSFERASE DOMAIN-CONTAINING PROTEIN"/>
    <property type="match status" value="1"/>
</dbReference>